<evidence type="ECO:0000259" key="11">
    <source>
        <dbReference type="PROSITE" id="PS51866"/>
    </source>
</evidence>
<evidence type="ECO:0000313" key="12">
    <source>
        <dbReference type="EMBL" id="KXI30564.1"/>
    </source>
</evidence>
<evidence type="ECO:0000256" key="2">
    <source>
        <dbReference type="ARBA" id="ARBA00022475"/>
    </source>
</evidence>
<evidence type="ECO:0000313" key="13">
    <source>
        <dbReference type="Proteomes" id="UP000070299"/>
    </source>
</evidence>
<dbReference type="SUPFAM" id="SSF52540">
    <property type="entry name" value="P-loop containing nucleoside triphosphate hydrolases"/>
    <property type="match status" value="1"/>
</dbReference>
<keyword evidence="7" id="KW-1278">Translocase</keyword>
<dbReference type="OrthoDB" id="9802264at2"/>
<accession>A0A136A5S8</accession>
<keyword evidence="2" id="KW-1003">Cell membrane</keyword>
<dbReference type="Gene3D" id="3.40.50.300">
    <property type="entry name" value="P-loop containing nucleotide triphosphate hydrolases"/>
    <property type="match status" value="1"/>
</dbReference>
<dbReference type="InterPro" id="IPR005116">
    <property type="entry name" value="Transp-assoc_OB_typ1"/>
</dbReference>
<dbReference type="Pfam" id="PF00005">
    <property type="entry name" value="ABC_tran"/>
    <property type="match status" value="1"/>
</dbReference>
<evidence type="ECO:0000256" key="4">
    <source>
        <dbReference type="ARBA" id="ARBA00022519"/>
    </source>
</evidence>
<feature type="domain" description="Mop" evidence="11">
    <location>
        <begin position="301"/>
        <end position="366"/>
    </location>
</feature>
<keyword evidence="13" id="KW-1185">Reference proteome</keyword>
<evidence type="ECO:0000256" key="1">
    <source>
        <dbReference type="ARBA" id="ARBA00022448"/>
    </source>
</evidence>
<feature type="domain" description="ABC transporter" evidence="10">
    <location>
        <begin position="8"/>
        <end position="239"/>
    </location>
</feature>
<dbReference type="GO" id="GO:0005524">
    <property type="term" value="F:ATP binding"/>
    <property type="evidence" value="ECO:0007669"/>
    <property type="project" value="UniProtKB-KW"/>
</dbReference>
<dbReference type="GO" id="GO:0015098">
    <property type="term" value="F:molybdate ion transmembrane transporter activity"/>
    <property type="evidence" value="ECO:0007669"/>
    <property type="project" value="InterPro"/>
</dbReference>
<dbReference type="PROSITE" id="PS51866">
    <property type="entry name" value="MOP"/>
    <property type="match status" value="1"/>
</dbReference>
<name>A0A136A5S8_9ALTE</name>
<evidence type="ECO:0000256" key="8">
    <source>
        <dbReference type="ARBA" id="ARBA00023136"/>
    </source>
</evidence>
<dbReference type="InterPro" id="IPR050334">
    <property type="entry name" value="Molybdenum_import_ModC"/>
</dbReference>
<dbReference type="InterPro" id="IPR011868">
    <property type="entry name" value="ModC_ABC_ATP-bd"/>
</dbReference>
<dbReference type="InterPro" id="IPR003593">
    <property type="entry name" value="AAA+_ATPase"/>
</dbReference>
<dbReference type="GO" id="GO:0140359">
    <property type="term" value="F:ABC-type transporter activity"/>
    <property type="evidence" value="ECO:0007669"/>
    <property type="project" value="InterPro"/>
</dbReference>
<sequence length="366" mass="40515">MTDSHIQARFKLAFTSQAQQGFNLDVDLYLPGKGIIALFGHSGSGKTTLLRCMAGLQNCDKGLMQVNGQVWQDGKTNLATHKRGLSYVFQESSLLAHLSVKANLLYALKRAKQRSAQNLAQIVAMMDLGDLLNHHPEQLSGGERQRVAIARALLTEPSLLLMDEPLASLDINRKQEILPYLEKLKHNTKVPVVYVSHDINEVARLADYVVVMQQGKVMAAGDLNEVLPHISLFVGMAEDASVVLDTALIAKDPEWNLIQVKLNQTTDACLWLRDSGEAIGTTMRIRLQAKDVSISLSEHQDSSIVNRLPALVQAFKPDQDKAMVLVELRLDDCIIMARITQRSLSHLKLEIGMQVWAQIKSVAIVS</sequence>
<dbReference type="PANTHER" id="PTHR43514">
    <property type="entry name" value="ABC TRANSPORTER I FAMILY MEMBER 10"/>
    <property type="match status" value="1"/>
</dbReference>
<dbReference type="SMART" id="SM00382">
    <property type="entry name" value="AAA"/>
    <property type="match status" value="1"/>
</dbReference>
<organism evidence="12 13">
    <name type="scientific">Paraglaciecola hydrolytica</name>
    <dbReference type="NCBI Taxonomy" id="1799789"/>
    <lineage>
        <taxon>Bacteria</taxon>
        <taxon>Pseudomonadati</taxon>
        <taxon>Pseudomonadota</taxon>
        <taxon>Gammaproteobacteria</taxon>
        <taxon>Alteromonadales</taxon>
        <taxon>Alteromonadaceae</taxon>
        <taxon>Paraglaciecola</taxon>
    </lineage>
</organism>
<dbReference type="PANTHER" id="PTHR43514:SF10">
    <property type="entry name" value="MOLYBDENUM IMPORT ATP-BINDING PROTEIN MODC 2"/>
    <property type="match status" value="1"/>
</dbReference>
<dbReference type="SUPFAM" id="SSF50331">
    <property type="entry name" value="MOP-like"/>
    <property type="match status" value="1"/>
</dbReference>
<dbReference type="PROSITE" id="PS00211">
    <property type="entry name" value="ABC_TRANSPORTER_1"/>
    <property type="match status" value="1"/>
</dbReference>
<dbReference type="PROSITE" id="PS50893">
    <property type="entry name" value="ABC_TRANSPORTER_2"/>
    <property type="match status" value="1"/>
</dbReference>
<dbReference type="GO" id="GO:0016887">
    <property type="term" value="F:ATP hydrolysis activity"/>
    <property type="evidence" value="ECO:0007669"/>
    <property type="project" value="InterPro"/>
</dbReference>
<keyword evidence="4" id="KW-0997">Cell inner membrane</keyword>
<dbReference type="EMBL" id="LSNE01000003">
    <property type="protein sequence ID" value="KXI30564.1"/>
    <property type="molecule type" value="Genomic_DNA"/>
</dbReference>
<dbReference type="STRING" id="1799789.AX660_09580"/>
<reference evidence="13" key="1">
    <citation type="submission" date="2016-02" db="EMBL/GenBank/DDBJ databases">
        <authorList>
            <person name="Schultz-Johansen M."/>
            <person name="Glaring M.A."/>
            <person name="Bech P.K."/>
            <person name="Stougaard P."/>
        </authorList>
    </citation>
    <scope>NUCLEOTIDE SEQUENCE [LARGE SCALE GENOMIC DNA]</scope>
    <source>
        <strain evidence="13">S66</strain>
    </source>
</reference>
<keyword evidence="3 9" id="KW-0500">Molybdenum</keyword>
<evidence type="ECO:0000256" key="5">
    <source>
        <dbReference type="ARBA" id="ARBA00022741"/>
    </source>
</evidence>
<keyword evidence="6" id="KW-0067">ATP-binding</keyword>
<dbReference type="RefSeq" id="WP_068375304.1">
    <property type="nucleotide sequence ID" value="NZ_LSNE01000003.1"/>
</dbReference>
<dbReference type="InterPro" id="IPR004606">
    <property type="entry name" value="Mop_domain"/>
</dbReference>
<keyword evidence="8" id="KW-0472">Membrane</keyword>
<evidence type="ECO:0000256" key="7">
    <source>
        <dbReference type="ARBA" id="ARBA00022967"/>
    </source>
</evidence>
<keyword evidence="5" id="KW-0547">Nucleotide-binding</keyword>
<evidence type="ECO:0000256" key="6">
    <source>
        <dbReference type="ARBA" id="ARBA00022840"/>
    </source>
</evidence>
<dbReference type="AlphaFoldDB" id="A0A136A5S8"/>
<dbReference type="Gene3D" id="2.40.50.100">
    <property type="match status" value="1"/>
</dbReference>
<protein>
    <submittedName>
        <fullName evidence="12">Uncharacterized protein</fullName>
    </submittedName>
</protein>
<dbReference type="InterPro" id="IPR027417">
    <property type="entry name" value="P-loop_NTPase"/>
</dbReference>
<evidence type="ECO:0000256" key="3">
    <source>
        <dbReference type="ARBA" id="ARBA00022505"/>
    </source>
</evidence>
<evidence type="ECO:0000256" key="9">
    <source>
        <dbReference type="PROSITE-ProRule" id="PRU01213"/>
    </source>
</evidence>
<dbReference type="InterPro" id="IPR008995">
    <property type="entry name" value="Mo/tungstate-bd_C_term_dom"/>
</dbReference>
<dbReference type="InterPro" id="IPR017871">
    <property type="entry name" value="ABC_transporter-like_CS"/>
</dbReference>
<proteinExistence type="predicted"/>
<keyword evidence="1" id="KW-0813">Transport</keyword>
<evidence type="ECO:0000259" key="10">
    <source>
        <dbReference type="PROSITE" id="PS50893"/>
    </source>
</evidence>
<dbReference type="Proteomes" id="UP000070299">
    <property type="component" value="Unassembled WGS sequence"/>
</dbReference>
<dbReference type="GO" id="GO:0016020">
    <property type="term" value="C:membrane"/>
    <property type="evidence" value="ECO:0007669"/>
    <property type="project" value="InterPro"/>
</dbReference>
<comment type="caution">
    <text evidence="12">The sequence shown here is derived from an EMBL/GenBank/DDBJ whole genome shotgun (WGS) entry which is preliminary data.</text>
</comment>
<dbReference type="NCBIfam" id="TIGR02142">
    <property type="entry name" value="modC_ABC"/>
    <property type="match status" value="1"/>
</dbReference>
<dbReference type="Pfam" id="PF03459">
    <property type="entry name" value="TOBE"/>
    <property type="match status" value="1"/>
</dbReference>
<gene>
    <name evidence="12" type="ORF">AX660_09580</name>
</gene>
<dbReference type="InterPro" id="IPR003439">
    <property type="entry name" value="ABC_transporter-like_ATP-bd"/>
</dbReference>